<name>A0AA41PY11_9ACTN</name>
<organism evidence="7 8">
    <name type="scientific">Yinghuangia soli</name>
    <dbReference type="NCBI Taxonomy" id="2908204"/>
    <lineage>
        <taxon>Bacteria</taxon>
        <taxon>Bacillati</taxon>
        <taxon>Actinomycetota</taxon>
        <taxon>Actinomycetes</taxon>
        <taxon>Kitasatosporales</taxon>
        <taxon>Streptomycetaceae</taxon>
        <taxon>Yinghuangia</taxon>
    </lineage>
</organism>
<dbReference type="InterPro" id="IPR001123">
    <property type="entry name" value="LeuE-type"/>
</dbReference>
<evidence type="ECO:0000256" key="5">
    <source>
        <dbReference type="ARBA" id="ARBA00023136"/>
    </source>
</evidence>
<dbReference type="Proteomes" id="UP001165378">
    <property type="component" value="Unassembled WGS sequence"/>
</dbReference>
<evidence type="ECO:0000256" key="6">
    <source>
        <dbReference type="SAM" id="Phobius"/>
    </source>
</evidence>
<gene>
    <name evidence="7" type="ORF">LZ495_10755</name>
</gene>
<dbReference type="AlphaFoldDB" id="A0AA41PY11"/>
<evidence type="ECO:0000313" key="7">
    <source>
        <dbReference type="EMBL" id="MCF2527692.1"/>
    </source>
</evidence>
<evidence type="ECO:0000256" key="2">
    <source>
        <dbReference type="ARBA" id="ARBA00022475"/>
    </source>
</evidence>
<dbReference type="Pfam" id="PF01810">
    <property type="entry name" value="LysE"/>
    <property type="match status" value="1"/>
</dbReference>
<feature type="transmembrane region" description="Helical" evidence="6">
    <location>
        <begin position="72"/>
        <end position="92"/>
    </location>
</feature>
<dbReference type="PANTHER" id="PTHR30086">
    <property type="entry name" value="ARGININE EXPORTER PROTEIN ARGO"/>
    <property type="match status" value="1"/>
</dbReference>
<dbReference type="GO" id="GO:0015171">
    <property type="term" value="F:amino acid transmembrane transporter activity"/>
    <property type="evidence" value="ECO:0007669"/>
    <property type="project" value="TreeGrafter"/>
</dbReference>
<accession>A0AA41PY11</accession>
<dbReference type="GO" id="GO:0005886">
    <property type="term" value="C:plasma membrane"/>
    <property type="evidence" value="ECO:0007669"/>
    <property type="project" value="UniProtKB-SubCell"/>
</dbReference>
<evidence type="ECO:0000256" key="3">
    <source>
        <dbReference type="ARBA" id="ARBA00022692"/>
    </source>
</evidence>
<feature type="transmembrane region" description="Helical" evidence="6">
    <location>
        <begin position="41"/>
        <end position="66"/>
    </location>
</feature>
<sequence length="214" mass="22439">MVETGAILGVLAVSMSMALTPGPNMMYVVSRSITQGRRAGVISIAGVAVGFILYLTATSLGLSVLFVAVPQLYLAVKLAGAAYLLWLAWQALRPGGISVFAPGELPVDSPRKLFMMGLATNLLNPKAAILYLTLIPQFVHPDDGHVLLQSFILGGVQIACSIGVNLSLALAAGTVAIFLNRHPSWLRIQRYAMGIALTGIALKLATDSSKPAVA</sequence>
<evidence type="ECO:0000313" key="8">
    <source>
        <dbReference type="Proteomes" id="UP001165378"/>
    </source>
</evidence>
<dbReference type="PANTHER" id="PTHR30086:SF20">
    <property type="entry name" value="ARGININE EXPORTER PROTEIN ARGO-RELATED"/>
    <property type="match status" value="1"/>
</dbReference>
<protein>
    <submittedName>
        <fullName evidence="7">LysE family translocator</fullName>
    </submittedName>
</protein>
<proteinExistence type="predicted"/>
<keyword evidence="3 6" id="KW-0812">Transmembrane</keyword>
<keyword evidence="2" id="KW-1003">Cell membrane</keyword>
<feature type="transmembrane region" description="Helical" evidence="6">
    <location>
        <begin position="146"/>
        <end position="179"/>
    </location>
</feature>
<keyword evidence="5 6" id="KW-0472">Membrane</keyword>
<dbReference type="EMBL" id="JAKFHA010000004">
    <property type="protein sequence ID" value="MCF2527692.1"/>
    <property type="molecule type" value="Genomic_DNA"/>
</dbReference>
<evidence type="ECO:0000256" key="4">
    <source>
        <dbReference type="ARBA" id="ARBA00022989"/>
    </source>
</evidence>
<keyword evidence="4 6" id="KW-1133">Transmembrane helix</keyword>
<comment type="subcellular location">
    <subcellularLocation>
        <location evidence="1">Cell membrane</location>
        <topology evidence="1">Multi-pass membrane protein</topology>
    </subcellularLocation>
</comment>
<comment type="caution">
    <text evidence="7">The sequence shown here is derived from an EMBL/GenBank/DDBJ whole genome shotgun (WGS) entry which is preliminary data.</text>
</comment>
<dbReference type="RefSeq" id="WP_235051846.1">
    <property type="nucleotide sequence ID" value="NZ_JAKFHA010000004.1"/>
</dbReference>
<feature type="transmembrane region" description="Helical" evidence="6">
    <location>
        <begin position="6"/>
        <end position="29"/>
    </location>
</feature>
<keyword evidence="8" id="KW-1185">Reference proteome</keyword>
<reference evidence="7" key="1">
    <citation type="submission" date="2022-01" db="EMBL/GenBank/DDBJ databases">
        <title>Genome-Based Taxonomic Classification of the Phylum Actinobacteria.</title>
        <authorList>
            <person name="Gao Y."/>
        </authorList>
    </citation>
    <scope>NUCLEOTIDE SEQUENCE</scope>
    <source>
        <strain evidence="7">KLBMP 8922</strain>
    </source>
</reference>
<dbReference type="PIRSF" id="PIRSF006324">
    <property type="entry name" value="LeuE"/>
    <property type="match status" value="1"/>
</dbReference>
<evidence type="ECO:0000256" key="1">
    <source>
        <dbReference type="ARBA" id="ARBA00004651"/>
    </source>
</evidence>